<organism evidence="1 2">
    <name type="scientific">Candidatus Tanganyikabacteria bacterium</name>
    <dbReference type="NCBI Taxonomy" id="2961651"/>
    <lineage>
        <taxon>Bacteria</taxon>
        <taxon>Bacillati</taxon>
        <taxon>Candidatus Sericytochromatia</taxon>
        <taxon>Candidatus Tanganyikabacteria</taxon>
    </lineage>
</organism>
<dbReference type="Proteomes" id="UP000703893">
    <property type="component" value="Unassembled WGS sequence"/>
</dbReference>
<dbReference type="AlphaFoldDB" id="A0A937X289"/>
<reference evidence="1 2" key="1">
    <citation type="submission" date="2019-03" db="EMBL/GenBank/DDBJ databases">
        <title>Lake Tanganyika Metagenome-Assembled Genomes (MAGs).</title>
        <authorList>
            <person name="Tran P."/>
        </authorList>
    </citation>
    <scope>NUCLEOTIDE SEQUENCE [LARGE SCALE GENOMIC DNA]</scope>
    <source>
        <strain evidence="1">K_DeepCast_65m_m2_236</strain>
    </source>
</reference>
<evidence type="ECO:0000313" key="2">
    <source>
        <dbReference type="Proteomes" id="UP000703893"/>
    </source>
</evidence>
<protein>
    <submittedName>
        <fullName evidence="1">NADH-quinone oxidoreductase subunit I</fullName>
    </submittedName>
</protein>
<feature type="non-terminal residue" evidence="1">
    <location>
        <position position="84"/>
    </location>
</feature>
<dbReference type="Gene3D" id="3.30.70.3270">
    <property type="match status" value="1"/>
</dbReference>
<proteinExistence type="predicted"/>
<evidence type="ECO:0000313" key="1">
    <source>
        <dbReference type="EMBL" id="MBM3274691.1"/>
    </source>
</evidence>
<sequence length="84" mass="9435">MTIKVARVDARKGLASLYLWHIAQGLWVTLRHAVANLVRPSRIETVDYPETKKVMPPGYRGKHRLLSRPDGTVKCTACMMCATV</sequence>
<dbReference type="EMBL" id="VGJX01000296">
    <property type="protein sequence ID" value="MBM3274691.1"/>
    <property type="molecule type" value="Genomic_DNA"/>
</dbReference>
<accession>A0A937X289</accession>
<gene>
    <name evidence="1" type="ORF">FJZ00_06040</name>
</gene>
<name>A0A937X289_9BACT</name>
<comment type="caution">
    <text evidence="1">The sequence shown here is derived from an EMBL/GenBank/DDBJ whole genome shotgun (WGS) entry which is preliminary data.</text>
</comment>